<evidence type="ECO:0000313" key="2">
    <source>
        <dbReference type="Proteomes" id="UP000197781"/>
    </source>
</evidence>
<dbReference type="InterPro" id="IPR011330">
    <property type="entry name" value="Glyco_hydro/deAcase_b/a-brl"/>
</dbReference>
<reference evidence="1 2" key="1">
    <citation type="submission" date="2016-11" db="EMBL/GenBank/DDBJ databases">
        <authorList>
            <person name="Jaros S."/>
            <person name="Januszkiewicz K."/>
            <person name="Wedrychowicz H."/>
        </authorList>
    </citation>
    <scope>NUCLEOTIDE SEQUENCE [LARGE SCALE GENOMIC DNA]</scope>
    <source>
        <strain evidence="1 2">NF2</strain>
    </source>
</reference>
<dbReference type="Gene3D" id="3.20.20.370">
    <property type="entry name" value="Glycoside hydrolase/deacetylase"/>
    <property type="match status" value="1"/>
</dbReference>
<organism evidence="1 2">
    <name type="scientific">Brevibacillus formosus</name>
    <dbReference type="NCBI Taxonomy" id="54913"/>
    <lineage>
        <taxon>Bacteria</taxon>
        <taxon>Bacillati</taxon>
        <taxon>Bacillota</taxon>
        <taxon>Bacilli</taxon>
        <taxon>Bacillales</taxon>
        <taxon>Paenibacillaceae</taxon>
        <taxon>Brevibacillus</taxon>
    </lineage>
</organism>
<protein>
    <submittedName>
        <fullName evidence="1">Polysaccharide deacetylase</fullName>
    </submittedName>
</protein>
<evidence type="ECO:0000313" key="1">
    <source>
        <dbReference type="EMBL" id="ASJ55086.1"/>
    </source>
</evidence>
<sequence length="336" mass="39557">MDKTGAFVISLDFELYWGVRDKRTIQSYEQNLLGVRQVIPALLELFAKYEMHVTWATVGFLFCESRKELASVVPRHLPAYSDEKLSPYPYMDTDAIGEHEQVDPYHFAPSLIKLISSYPHQFIGSHTLSHYYCLEPGQTPEAFAADLDSFHRLTRKKGYSPSSIVFPRNQVQSAYLPLCKKKGFRSYRGNERSWMYHTRGAAEETLFKRAMRLMDAYVNLSGHNNYVSLQRSPEGMVDVPSSRFLRPYSSRLQRLEKWRMKRIKCDLTHTAEHKRLYHLWWHPENFGNHIKENLSFLEEILQHYSMLREKYGMQSLSMEEAAAKWNQQEVWHEVFV</sequence>
<dbReference type="RefSeq" id="WP_088908775.1">
    <property type="nucleotide sequence ID" value="NZ_CP018145.1"/>
</dbReference>
<gene>
    <name evidence="1" type="ORF">BP422_16940</name>
</gene>
<accession>A0A220MJ45</accession>
<dbReference type="CDD" id="cd10929">
    <property type="entry name" value="CE4_u5"/>
    <property type="match status" value="1"/>
</dbReference>
<name>A0A220MJ45_9BACL</name>
<proteinExistence type="predicted"/>
<dbReference type="Proteomes" id="UP000197781">
    <property type="component" value="Chromosome"/>
</dbReference>
<dbReference type="AlphaFoldDB" id="A0A220MJ45"/>
<dbReference type="EMBL" id="CP018145">
    <property type="protein sequence ID" value="ASJ55086.1"/>
    <property type="molecule type" value="Genomic_DNA"/>
</dbReference>
<dbReference type="KEGG" id="bfm:BP422_16940"/>
<dbReference type="GO" id="GO:0005975">
    <property type="term" value="P:carbohydrate metabolic process"/>
    <property type="evidence" value="ECO:0007669"/>
    <property type="project" value="InterPro"/>
</dbReference>
<dbReference type="SUPFAM" id="SSF88713">
    <property type="entry name" value="Glycoside hydrolase/deacetylase"/>
    <property type="match status" value="1"/>
</dbReference>